<evidence type="ECO:0000256" key="3">
    <source>
        <dbReference type="SAM" id="SignalP"/>
    </source>
</evidence>
<name>A0A2A9DN86_9CORY</name>
<keyword evidence="2" id="KW-0472">Membrane</keyword>
<dbReference type="AlphaFoldDB" id="A0A2A9DN86"/>
<accession>A0A2A9DN86</accession>
<keyword evidence="5" id="KW-1185">Reference proteome</keyword>
<evidence type="ECO:0000313" key="4">
    <source>
        <dbReference type="EMBL" id="PFG28074.1"/>
    </source>
</evidence>
<dbReference type="STRING" id="1724.GCA_001044175_02168"/>
<dbReference type="Proteomes" id="UP000221653">
    <property type="component" value="Unassembled WGS sequence"/>
</dbReference>
<feature type="chain" id="PRO_5012925039" evidence="3">
    <location>
        <begin position="35"/>
        <end position="426"/>
    </location>
</feature>
<feature type="compositionally biased region" description="Polar residues" evidence="1">
    <location>
        <begin position="149"/>
        <end position="167"/>
    </location>
</feature>
<keyword evidence="3" id="KW-0732">Signal</keyword>
<dbReference type="PANTHER" id="PTHR24637">
    <property type="entry name" value="COLLAGEN"/>
    <property type="match status" value="1"/>
</dbReference>
<feature type="region of interest" description="Disordered" evidence="1">
    <location>
        <begin position="149"/>
        <end position="173"/>
    </location>
</feature>
<proteinExistence type="predicted"/>
<feature type="compositionally biased region" description="Low complexity" evidence="1">
    <location>
        <begin position="303"/>
        <end position="340"/>
    </location>
</feature>
<evidence type="ECO:0000313" key="5">
    <source>
        <dbReference type="Proteomes" id="UP000221653"/>
    </source>
</evidence>
<feature type="signal peptide" evidence="3">
    <location>
        <begin position="1"/>
        <end position="34"/>
    </location>
</feature>
<protein>
    <submittedName>
        <fullName evidence="4">Htaa protein</fullName>
    </submittedName>
</protein>
<feature type="transmembrane region" description="Helical" evidence="2">
    <location>
        <begin position="396"/>
        <end position="422"/>
    </location>
</feature>
<feature type="region of interest" description="Disordered" evidence="1">
    <location>
        <begin position="293"/>
        <end position="353"/>
    </location>
</feature>
<dbReference type="EMBL" id="PDJF01000001">
    <property type="protein sequence ID" value="PFG28074.1"/>
    <property type="molecule type" value="Genomic_DNA"/>
</dbReference>
<reference evidence="4 5" key="1">
    <citation type="submission" date="2017-10" db="EMBL/GenBank/DDBJ databases">
        <title>Sequencing the genomes of 1000 actinobacteria strains.</title>
        <authorList>
            <person name="Klenk H.-P."/>
        </authorList>
    </citation>
    <scope>NUCLEOTIDE SEQUENCE [LARGE SCALE GENOMIC DNA]</scope>
    <source>
        <strain evidence="4 5">DSM 20688</strain>
    </source>
</reference>
<comment type="caution">
    <text evidence="4">The sequence shown here is derived from an EMBL/GenBank/DDBJ whole genome shotgun (WGS) entry which is preliminary data.</text>
</comment>
<sequence length="426" mass="43401">MSTLHGNRRKARLLAGILATSLTLQVLPAHTALAAESANTAVTSAAQAAPAGAKQVNPAEPAPLEWGFSKRAQLAWEATAQGEGASIVPEDEYEPSLGTIKLTKAAGWFDPATKSAHVAWTGSITYTINEAQTIKLSNFTLDVAADGSGSLSAEASSTDPYSPSDNSGDPRRVPVATFKNATVTADGNSATISITPEFEGRAYQGREDSWPAEFIDVVVKSVRSWFYTAETPWESQKKPDPITVTLALQEAPAPAPAPAPEPAPSAGLQVKDFTIDATTGHLIVEFTDGTTKDLGKVTGENGQPGAQGPQGPQGTPGEPGAAGAPGTPGQAGPAGPVGPAGKNGQDGKDGQAGRGISEVKATENGELRITFTDGTSTVVKVPGAQPAPNDLQPGTIAAIVLGVIATILGAFASLHTVAAAFLHLPG</sequence>
<gene>
    <name evidence="4" type="ORF">ATK06_1157</name>
</gene>
<dbReference type="InterPro" id="IPR008160">
    <property type="entry name" value="Collagen"/>
</dbReference>
<keyword evidence="2" id="KW-1133">Transmembrane helix</keyword>
<evidence type="ECO:0000256" key="1">
    <source>
        <dbReference type="SAM" id="MobiDB-lite"/>
    </source>
</evidence>
<keyword evidence="2" id="KW-0812">Transmembrane</keyword>
<dbReference type="Pfam" id="PF01391">
    <property type="entry name" value="Collagen"/>
    <property type="match status" value="1"/>
</dbReference>
<dbReference type="PANTHER" id="PTHR24637:SF421">
    <property type="entry name" value="CUTICLE COLLAGEN DPY-2"/>
    <property type="match status" value="1"/>
</dbReference>
<organism evidence="4 5">
    <name type="scientific">Corynebacterium renale</name>
    <dbReference type="NCBI Taxonomy" id="1724"/>
    <lineage>
        <taxon>Bacteria</taxon>
        <taxon>Bacillati</taxon>
        <taxon>Actinomycetota</taxon>
        <taxon>Actinomycetes</taxon>
        <taxon>Mycobacteriales</taxon>
        <taxon>Corynebacteriaceae</taxon>
        <taxon>Corynebacterium</taxon>
    </lineage>
</organism>
<dbReference type="OrthoDB" id="4426249at2"/>
<dbReference type="RefSeq" id="WP_098388988.1">
    <property type="nucleotide sequence ID" value="NZ_LS483464.1"/>
</dbReference>
<evidence type="ECO:0000256" key="2">
    <source>
        <dbReference type="SAM" id="Phobius"/>
    </source>
</evidence>